<dbReference type="EMBL" id="JBBUTG010000001">
    <property type="protein sequence ID" value="MEK8029359.1"/>
    <property type="molecule type" value="Genomic_DNA"/>
</dbReference>
<proteinExistence type="predicted"/>
<dbReference type="RefSeq" id="WP_341423699.1">
    <property type="nucleotide sequence ID" value="NZ_JBBUTG010000001.1"/>
</dbReference>
<keyword evidence="1" id="KW-0805">Transcription regulation</keyword>
<dbReference type="Proteomes" id="UP001371218">
    <property type="component" value="Unassembled WGS sequence"/>
</dbReference>
<evidence type="ECO:0000256" key="3">
    <source>
        <dbReference type="ARBA" id="ARBA00023163"/>
    </source>
</evidence>
<feature type="domain" description="RNA polymerase sigma-70 ECF-like HTH" evidence="5">
    <location>
        <begin position="28"/>
        <end position="191"/>
    </location>
</feature>
<evidence type="ECO:0000313" key="6">
    <source>
        <dbReference type="EMBL" id="MEK8029359.1"/>
    </source>
</evidence>
<accession>A0ABU9BHZ9</accession>
<dbReference type="Gene3D" id="1.10.10.10">
    <property type="entry name" value="Winged helix-like DNA-binding domain superfamily/Winged helix DNA-binding domain"/>
    <property type="match status" value="1"/>
</dbReference>
<dbReference type="SUPFAM" id="SSF88659">
    <property type="entry name" value="Sigma3 and sigma4 domains of RNA polymerase sigma factors"/>
    <property type="match status" value="1"/>
</dbReference>
<dbReference type="InterPro" id="IPR053812">
    <property type="entry name" value="HTH_Sigma70_ECF-like"/>
</dbReference>
<evidence type="ECO:0000256" key="4">
    <source>
        <dbReference type="SAM" id="MobiDB-lite"/>
    </source>
</evidence>
<feature type="region of interest" description="Disordered" evidence="4">
    <location>
        <begin position="1"/>
        <end position="21"/>
    </location>
</feature>
<gene>
    <name evidence="6" type="ORF">AACH06_00885</name>
</gene>
<dbReference type="InterPro" id="IPR013324">
    <property type="entry name" value="RNA_pol_sigma_r3/r4-like"/>
</dbReference>
<evidence type="ECO:0000256" key="2">
    <source>
        <dbReference type="ARBA" id="ARBA00023082"/>
    </source>
</evidence>
<evidence type="ECO:0000259" key="5">
    <source>
        <dbReference type="Pfam" id="PF07638"/>
    </source>
</evidence>
<dbReference type="InterPro" id="IPR014284">
    <property type="entry name" value="RNA_pol_sigma-70_dom"/>
</dbReference>
<organism evidence="6 7">
    <name type="scientific">Ideonella lacteola</name>
    <dbReference type="NCBI Taxonomy" id="2984193"/>
    <lineage>
        <taxon>Bacteria</taxon>
        <taxon>Pseudomonadati</taxon>
        <taxon>Pseudomonadota</taxon>
        <taxon>Betaproteobacteria</taxon>
        <taxon>Burkholderiales</taxon>
        <taxon>Sphaerotilaceae</taxon>
        <taxon>Ideonella</taxon>
    </lineage>
</organism>
<reference evidence="6 7" key="1">
    <citation type="submission" date="2024-04" db="EMBL/GenBank/DDBJ databases">
        <title>Novel species of the genus Ideonella isolated from streams.</title>
        <authorList>
            <person name="Lu H."/>
        </authorList>
    </citation>
    <scope>NUCLEOTIDE SEQUENCE [LARGE SCALE GENOMIC DNA]</scope>
    <source>
        <strain evidence="6 7">DXS29W</strain>
    </source>
</reference>
<feature type="compositionally biased region" description="Basic and acidic residues" evidence="4">
    <location>
        <begin position="8"/>
        <end position="21"/>
    </location>
</feature>
<sequence>MSVTDAAAHADAEPDADPVLREGSHPVDEFFLASYRELRRLAHSRLHGNNNLTLLDTTSLVHECYLRLSHGELPAFERPGDILAYSARVMRSVVVDFARRRLAERRGGGSVHMSLQADDLPCGAPGASEEQILEVDEALSLLAEAEPRLAQVVEMKYFGGFTEAEIADTLGVVERTVRRDWEKARALLRVALGR</sequence>
<dbReference type="InterPro" id="IPR011517">
    <property type="entry name" value="RNA_pol_sigma70_ECF-like"/>
</dbReference>
<name>A0ABU9BHZ9_9BURK</name>
<evidence type="ECO:0000313" key="7">
    <source>
        <dbReference type="Proteomes" id="UP001371218"/>
    </source>
</evidence>
<keyword evidence="2" id="KW-0731">Sigma factor</keyword>
<protein>
    <submittedName>
        <fullName evidence="6">ECF-type sigma factor</fullName>
    </submittedName>
</protein>
<dbReference type="Pfam" id="PF07638">
    <property type="entry name" value="Sigma70_ECF"/>
    <property type="match status" value="1"/>
</dbReference>
<dbReference type="NCBIfam" id="TIGR02937">
    <property type="entry name" value="sigma70-ECF"/>
    <property type="match status" value="1"/>
</dbReference>
<dbReference type="NCBIfam" id="TIGR02999">
    <property type="entry name" value="Sig-70_X6"/>
    <property type="match status" value="1"/>
</dbReference>
<dbReference type="InterPro" id="IPR036388">
    <property type="entry name" value="WH-like_DNA-bd_sf"/>
</dbReference>
<dbReference type="InterPro" id="IPR039425">
    <property type="entry name" value="RNA_pol_sigma-70-like"/>
</dbReference>
<keyword evidence="7" id="KW-1185">Reference proteome</keyword>
<comment type="caution">
    <text evidence="6">The sequence shown here is derived from an EMBL/GenBank/DDBJ whole genome shotgun (WGS) entry which is preliminary data.</text>
</comment>
<evidence type="ECO:0000256" key="1">
    <source>
        <dbReference type="ARBA" id="ARBA00023015"/>
    </source>
</evidence>
<dbReference type="PANTHER" id="PTHR43133:SF39">
    <property type="entry name" value="SIMILAR TO RNA POLYMERASE SIGMA-E FACTOR"/>
    <property type="match status" value="1"/>
</dbReference>
<dbReference type="PANTHER" id="PTHR43133">
    <property type="entry name" value="RNA POLYMERASE ECF-TYPE SIGMA FACTO"/>
    <property type="match status" value="1"/>
</dbReference>
<keyword evidence="3" id="KW-0804">Transcription</keyword>